<dbReference type="Proteomes" id="UP001233999">
    <property type="component" value="Unassembled WGS sequence"/>
</dbReference>
<name>A0AAD8AKS6_DIPPU</name>
<organism evidence="1 2">
    <name type="scientific">Diploptera punctata</name>
    <name type="common">Pacific beetle cockroach</name>
    <dbReference type="NCBI Taxonomy" id="6984"/>
    <lineage>
        <taxon>Eukaryota</taxon>
        <taxon>Metazoa</taxon>
        <taxon>Ecdysozoa</taxon>
        <taxon>Arthropoda</taxon>
        <taxon>Hexapoda</taxon>
        <taxon>Insecta</taxon>
        <taxon>Pterygota</taxon>
        <taxon>Neoptera</taxon>
        <taxon>Polyneoptera</taxon>
        <taxon>Dictyoptera</taxon>
        <taxon>Blattodea</taxon>
        <taxon>Blaberoidea</taxon>
        <taxon>Blaberidae</taxon>
        <taxon>Diplopterinae</taxon>
        <taxon>Diploptera</taxon>
    </lineage>
</organism>
<keyword evidence="2" id="KW-1185">Reference proteome</keyword>
<dbReference type="AlphaFoldDB" id="A0AAD8AKS6"/>
<reference evidence="1" key="2">
    <citation type="submission" date="2023-05" db="EMBL/GenBank/DDBJ databases">
        <authorList>
            <person name="Fouks B."/>
        </authorList>
    </citation>
    <scope>NUCLEOTIDE SEQUENCE</scope>
    <source>
        <strain evidence="1">Stay&amp;Tobe</strain>
        <tissue evidence="1">Testes</tissue>
    </source>
</reference>
<protein>
    <submittedName>
        <fullName evidence="1">Uncharacterized protein</fullName>
    </submittedName>
</protein>
<gene>
    <name evidence="1" type="ORF">L9F63_009985</name>
</gene>
<accession>A0AAD8AKS6</accession>
<feature type="non-terminal residue" evidence="1">
    <location>
        <position position="67"/>
    </location>
</feature>
<sequence length="67" mass="7791">IPEYVAVVHDCCFFQTFLRQLRRESSVASTSRFLRVETCKCRKLLNFTVPGNSLMQSRTICVKCIFL</sequence>
<proteinExistence type="predicted"/>
<comment type="caution">
    <text evidence="1">The sequence shown here is derived from an EMBL/GenBank/DDBJ whole genome shotgun (WGS) entry which is preliminary data.</text>
</comment>
<dbReference type="EMBL" id="JASPKZ010000802">
    <property type="protein sequence ID" value="KAJ9599513.1"/>
    <property type="molecule type" value="Genomic_DNA"/>
</dbReference>
<reference evidence="1" key="1">
    <citation type="journal article" date="2023" name="IScience">
        <title>Live-bearing cockroach genome reveals convergent evolutionary mechanisms linked to viviparity in insects and beyond.</title>
        <authorList>
            <person name="Fouks B."/>
            <person name="Harrison M.C."/>
            <person name="Mikhailova A.A."/>
            <person name="Marchal E."/>
            <person name="English S."/>
            <person name="Carruthers M."/>
            <person name="Jennings E.C."/>
            <person name="Chiamaka E.L."/>
            <person name="Frigard R.A."/>
            <person name="Pippel M."/>
            <person name="Attardo G.M."/>
            <person name="Benoit J.B."/>
            <person name="Bornberg-Bauer E."/>
            <person name="Tobe S.S."/>
        </authorList>
    </citation>
    <scope>NUCLEOTIDE SEQUENCE</scope>
    <source>
        <strain evidence="1">Stay&amp;Tobe</strain>
    </source>
</reference>
<evidence type="ECO:0000313" key="2">
    <source>
        <dbReference type="Proteomes" id="UP001233999"/>
    </source>
</evidence>
<evidence type="ECO:0000313" key="1">
    <source>
        <dbReference type="EMBL" id="KAJ9599513.1"/>
    </source>
</evidence>